<dbReference type="SUPFAM" id="SSF58100">
    <property type="entry name" value="Bacterial hemolysins"/>
    <property type="match status" value="1"/>
</dbReference>
<keyword evidence="1" id="KW-0472">Membrane</keyword>
<name>A0ABV3Q656_9BACL</name>
<evidence type="ECO:0000313" key="2">
    <source>
        <dbReference type="EMBL" id="MEW9502782.1"/>
    </source>
</evidence>
<dbReference type="RefSeq" id="WP_367780270.1">
    <property type="nucleotide sequence ID" value="NZ_JBFMIA010000015.1"/>
</dbReference>
<reference evidence="2 3" key="1">
    <citation type="journal article" date="1979" name="Int. J. Syst. Evol. Microbiol.">
        <title>Bacillus globisporus subsp. marinus subsp. nov.</title>
        <authorList>
            <person name="Liu H."/>
        </authorList>
    </citation>
    <scope>NUCLEOTIDE SEQUENCE [LARGE SCALE GENOMIC DNA]</scope>
    <source>
        <strain evidence="2 3">DSM 1297</strain>
    </source>
</reference>
<keyword evidence="1" id="KW-0812">Transmembrane</keyword>
<dbReference type="Proteomes" id="UP001556040">
    <property type="component" value="Unassembled WGS sequence"/>
</dbReference>
<protein>
    <submittedName>
        <fullName evidence="2">HBL/NHE enterotoxin family protein</fullName>
    </submittedName>
</protein>
<dbReference type="InterPro" id="IPR008414">
    <property type="entry name" value="HBL"/>
</dbReference>
<accession>A0ABV3Q656</accession>
<evidence type="ECO:0000313" key="3">
    <source>
        <dbReference type="Proteomes" id="UP001556040"/>
    </source>
</evidence>
<dbReference type="InterPro" id="IPR052785">
    <property type="entry name" value="Enterotoxin_cmpnt"/>
</dbReference>
<keyword evidence="1" id="KW-1133">Transmembrane helix</keyword>
<dbReference type="PANTHER" id="PTHR38443:SF2">
    <property type="entry name" value="NON-HEMOLYTIC ENTEROTOXIN LYTIC COMPONENT L1"/>
    <property type="match status" value="1"/>
</dbReference>
<keyword evidence="3" id="KW-1185">Reference proteome</keyword>
<feature type="transmembrane region" description="Helical" evidence="1">
    <location>
        <begin position="273"/>
        <end position="296"/>
    </location>
</feature>
<dbReference type="Pfam" id="PF05791">
    <property type="entry name" value="Bacillus_HBL"/>
    <property type="match status" value="1"/>
</dbReference>
<sequence>MMTFVYVYSSNDEMKITKKVLTTSVLALAISTSSIPYNVLAKEVVPSGEIQQDEAISLDPSEIGNRAQQLIADKISLDIYANTILSQGTIKDLDLNDGQEIKHVPINEHQQSAKENATYWQDELEPELIRRNLDIKDFSLEYQNYYDTLYGLLDNFRVDDFKTVIAYLQEDISTHVASTDETIQLLTDFKNAISVDSTNLKDDKGVIDLWVGVNGEDGKAVEQLNRDIASYEQGMDELRNTLILEVIGGATLSSVLLIGAPIVFALAPEASPWLIGGMVTGGLLTAGGTAAGGVLIQNQIGNLNKEYHDALYQLNDLQAQSATAKIVEEQVSLMVDQIDNAIVAIRDIRSTWVTIGDDFSNLTTHLDNSADRVLVAKNELEVAFEQWTDIERQTDLLNAFGNAQTVDDLDSYQFNAPNNFVANIDGDRLDLQWNKPTYAESIDGDNITYSILLDGKVIESGLSDTSITITGADKFPTGDHEYAVRAFDGIVYSNTAFIQVTK</sequence>
<gene>
    <name evidence="2" type="ORF">AB1471_13365</name>
</gene>
<comment type="caution">
    <text evidence="2">The sequence shown here is derived from an EMBL/GenBank/DDBJ whole genome shotgun (WGS) entry which is preliminary data.</text>
</comment>
<feature type="transmembrane region" description="Helical" evidence="1">
    <location>
        <begin position="242"/>
        <end position="266"/>
    </location>
</feature>
<proteinExistence type="predicted"/>
<organism evidence="2 3">
    <name type="scientific">Jeotgalibacillus marinus</name>
    <dbReference type="NCBI Taxonomy" id="86667"/>
    <lineage>
        <taxon>Bacteria</taxon>
        <taxon>Bacillati</taxon>
        <taxon>Bacillota</taxon>
        <taxon>Bacilli</taxon>
        <taxon>Bacillales</taxon>
        <taxon>Caryophanaceae</taxon>
        <taxon>Jeotgalibacillus</taxon>
    </lineage>
</organism>
<dbReference type="Gene3D" id="1.20.1170.10">
    <property type="match status" value="1"/>
</dbReference>
<evidence type="ECO:0000256" key="1">
    <source>
        <dbReference type="SAM" id="Phobius"/>
    </source>
</evidence>
<dbReference type="PANTHER" id="PTHR38443">
    <property type="match status" value="1"/>
</dbReference>
<dbReference type="EMBL" id="JBFMIA010000015">
    <property type="protein sequence ID" value="MEW9502782.1"/>
    <property type="molecule type" value="Genomic_DNA"/>
</dbReference>